<evidence type="ECO:0000313" key="2">
    <source>
        <dbReference type="Proteomes" id="UP001458415"/>
    </source>
</evidence>
<reference evidence="1 2" key="1">
    <citation type="submission" date="2024-06" db="EMBL/GenBank/DDBJ databases">
        <title>The Natural Products Discovery Center: Release of the First 8490 Sequenced Strains for Exploring Actinobacteria Biosynthetic Diversity.</title>
        <authorList>
            <person name="Kalkreuter E."/>
            <person name="Kautsar S.A."/>
            <person name="Yang D."/>
            <person name="Bader C.D."/>
            <person name="Teijaro C.N."/>
            <person name="Fluegel L."/>
            <person name="Davis C.M."/>
            <person name="Simpson J.R."/>
            <person name="Lauterbach L."/>
            <person name="Steele A.D."/>
            <person name="Gui C."/>
            <person name="Meng S."/>
            <person name="Li G."/>
            <person name="Viehrig K."/>
            <person name="Ye F."/>
            <person name="Su P."/>
            <person name="Kiefer A.F."/>
            <person name="Nichols A."/>
            <person name="Cepeda A.J."/>
            <person name="Yan W."/>
            <person name="Fan B."/>
            <person name="Jiang Y."/>
            <person name="Adhikari A."/>
            <person name="Zheng C.-J."/>
            <person name="Schuster L."/>
            <person name="Cowan T.M."/>
            <person name="Smanski M.J."/>
            <person name="Chevrette M.G."/>
            <person name="De Carvalho L.P.S."/>
            <person name="Shen B."/>
        </authorList>
    </citation>
    <scope>NUCLEOTIDE SEQUENCE [LARGE SCALE GENOMIC DNA]</scope>
    <source>
        <strain evidence="1 2">NPDC000634</strain>
    </source>
</reference>
<organism evidence="1 2">
    <name type="scientific">Streptomyces carpinensis</name>
    <dbReference type="NCBI Taxonomy" id="66369"/>
    <lineage>
        <taxon>Bacteria</taxon>
        <taxon>Bacillati</taxon>
        <taxon>Actinomycetota</taxon>
        <taxon>Actinomycetes</taxon>
        <taxon>Kitasatosporales</taxon>
        <taxon>Streptomycetaceae</taxon>
        <taxon>Streptomyces</taxon>
    </lineage>
</organism>
<sequence>MIIGGRSCLATGFTSGITTAAGVLAALHFEDRGEGMEPCPECGAPMDPRSCDELFHALLALDHSRQAPWGPLHGVSVSCFLLQHPSRLPTDDGAMAWALLRAYLEGGLDEANRLGGHARRGNSHRVQGEPARVVRDAALPHRDAPRSRFSVTIQDVAVDGTFPSSEFTQRVKSWAAATVDALSWGK</sequence>
<comment type="caution">
    <text evidence="1">The sequence shown here is derived from an EMBL/GenBank/DDBJ whole genome shotgun (WGS) entry which is preliminary data.</text>
</comment>
<dbReference type="Proteomes" id="UP001458415">
    <property type="component" value="Unassembled WGS sequence"/>
</dbReference>
<keyword evidence="2" id="KW-1185">Reference proteome</keyword>
<dbReference type="Pfam" id="PF19371">
    <property type="entry name" value="DUF5946"/>
    <property type="match status" value="1"/>
</dbReference>
<name>A0ABV1VYH3_9ACTN</name>
<protein>
    <submittedName>
        <fullName evidence="1">DUF5946 family protein</fullName>
    </submittedName>
</protein>
<proteinExistence type="predicted"/>
<dbReference type="EMBL" id="JBEPCU010000083">
    <property type="protein sequence ID" value="MER6976984.1"/>
    <property type="molecule type" value="Genomic_DNA"/>
</dbReference>
<dbReference type="InterPro" id="IPR045990">
    <property type="entry name" value="DUF5946"/>
</dbReference>
<evidence type="ECO:0000313" key="1">
    <source>
        <dbReference type="EMBL" id="MER6976984.1"/>
    </source>
</evidence>
<dbReference type="RefSeq" id="WP_244217572.1">
    <property type="nucleotide sequence ID" value="NZ_MUBM01000397.1"/>
</dbReference>
<accession>A0ABV1VYH3</accession>
<gene>
    <name evidence="1" type="ORF">ABT317_08095</name>
</gene>